<keyword evidence="3" id="KW-1185">Reference proteome</keyword>
<dbReference type="RefSeq" id="WP_140868175.1">
    <property type="nucleotide sequence ID" value="NZ_RCZK01000002.1"/>
</dbReference>
<evidence type="ECO:0000313" key="3">
    <source>
        <dbReference type="Proteomes" id="UP000318413"/>
    </source>
</evidence>
<gene>
    <name evidence="2" type="ORF">EAH84_04285</name>
</gene>
<name>A0A502CNR6_9SPHN</name>
<keyword evidence="1" id="KW-0732">Signal</keyword>
<evidence type="ECO:0000313" key="2">
    <source>
        <dbReference type="EMBL" id="TPG14518.1"/>
    </source>
</evidence>
<evidence type="ECO:0008006" key="4">
    <source>
        <dbReference type="Google" id="ProtNLM"/>
    </source>
</evidence>
<sequence length="77" mass="8357">MIITIALLALSAPAPDAVLPAAKPAPSSYRVRYDEKRGRYCLRDRSAAPITGSRLVPEECKTSNDWAALGITITDNR</sequence>
<dbReference type="AlphaFoldDB" id="A0A502CNR6"/>
<feature type="chain" id="PRO_5021204899" description="Ricin B lectin domain-containing protein" evidence="1">
    <location>
        <begin position="17"/>
        <end position="77"/>
    </location>
</feature>
<dbReference type="EMBL" id="RCZK01000002">
    <property type="protein sequence ID" value="TPG14518.1"/>
    <property type="molecule type" value="Genomic_DNA"/>
</dbReference>
<reference evidence="2 3" key="1">
    <citation type="journal article" date="2019" name="Environ. Microbiol.">
        <title>Species interactions and distinct microbial communities in high Arctic permafrost affected cryosols are associated with the CH4 and CO2 gas fluxes.</title>
        <authorList>
            <person name="Altshuler I."/>
            <person name="Hamel J."/>
            <person name="Turney S."/>
            <person name="Magnuson E."/>
            <person name="Levesque R."/>
            <person name="Greer C."/>
            <person name="Whyte L.G."/>
        </authorList>
    </citation>
    <scope>NUCLEOTIDE SEQUENCE [LARGE SCALE GENOMIC DNA]</scope>
    <source>
        <strain evidence="2 3">S5.1</strain>
    </source>
</reference>
<protein>
    <recommendedName>
        <fullName evidence="4">Ricin B lectin domain-containing protein</fullName>
    </recommendedName>
</protein>
<evidence type="ECO:0000256" key="1">
    <source>
        <dbReference type="SAM" id="SignalP"/>
    </source>
</evidence>
<dbReference type="OrthoDB" id="7586123at2"/>
<feature type="signal peptide" evidence="1">
    <location>
        <begin position="1"/>
        <end position="16"/>
    </location>
</feature>
<accession>A0A502CNR6</accession>
<proteinExistence type="predicted"/>
<organism evidence="2 3">
    <name type="scientific">Sphingomonas oligophenolica</name>
    <dbReference type="NCBI Taxonomy" id="301154"/>
    <lineage>
        <taxon>Bacteria</taxon>
        <taxon>Pseudomonadati</taxon>
        <taxon>Pseudomonadota</taxon>
        <taxon>Alphaproteobacteria</taxon>
        <taxon>Sphingomonadales</taxon>
        <taxon>Sphingomonadaceae</taxon>
        <taxon>Sphingomonas</taxon>
    </lineage>
</organism>
<comment type="caution">
    <text evidence="2">The sequence shown here is derived from an EMBL/GenBank/DDBJ whole genome shotgun (WGS) entry which is preliminary data.</text>
</comment>
<dbReference type="Proteomes" id="UP000318413">
    <property type="component" value="Unassembled WGS sequence"/>
</dbReference>